<evidence type="ECO:0000313" key="3">
    <source>
        <dbReference type="Proteomes" id="UP000036908"/>
    </source>
</evidence>
<dbReference type="SUPFAM" id="SSF50974">
    <property type="entry name" value="Nitrous oxide reductase, N-terminal domain"/>
    <property type="match status" value="1"/>
</dbReference>
<dbReference type="InterPro" id="IPR011045">
    <property type="entry name" value="N2O_reductase_N"/>
</dbReference>
<dbReference type="OrthoDB" id="55891at2"/>
<reference evidence="3" key="1">
    <citation type="submission" date="2014-11" db="EMBL/GenBank/DDBJ databases">
        <title>Genome sequencing of Roseivirga sp. D-25.</title>
        <authorList>
            <person name="Selvaratnam C."/>
            <person name="Thevarajoo S."/>
            <person name="Goh K.M."/>
            <person name="Eee R."/>
            <person name="Chan K.-G."/>
            <person name="Chong C.S."/>
        </authorList>
    </citation>
    <scope>NUCLEOTIDE SEQUENCE [LARGE SCALE GENOMIC DNA]</scope>
    <source>
        <strain evidence="3">D-25</strain>
    </source>
</reference>
<dbReference type="PANTHER" id="PTHR47197:SF3">
    <property type="entry name" value="DIHYDRO-HEME D1 DEHYDROGENASE"/>
    <property type="match status" value="1"/>
</dbReference>
<evidence type="ECO:0008006" key="4">
    <source>
        <dbReference type="Google" id="ProtNLM"/>
    </source>
</evidence>
<comment type="caution">
    <text evidence="2">The sequence shown here is derived from an EMBL/GenBank/DDBJ whole genome shotgun (WGS) entry which is preliminary data.</text>
</comment>
<evidence type="ECO:0000313" key="2">
    <source>
        <dbReference type="EMBL" id="KOF03207.1"/>
    </source>
</evidence>
<dbReference type="RefSeq" id="WP_053223147.1">
    <property type="nucleotide sequence ID" value="NZ_JSVA01000008.1"/>
</dbReference>
<dbReference type="AlphaFoldDB" id="A0A0L8ALW8"/>
<organism evidence="2 3">
    <name type="scientific">Roseivirga seohaensis subsp. aquiponti</name>
    <dbReference type="NCBI Taxonomy" id="1566026"/>
    <lineage>
        <taxon>Bacteria</taxon>
        <taxon>Pseudomonadati</taxon>
        <taxon>Bacteroidota</taxon>
        <taxon>Cytophagia</taxon>
        <taxon>Cytophagales</taxon>
        <taxon>Roseivirgaceae</taxon>
        <taxon>Roseivirga</taxon>
    </lineage>
</organism>
<proteinExistence type="predicted"/>
<dbReference type="InterPro" id="IPR051200">
    <property type="entry name" value="Host-pathogen_enzymatic-act"/>
</dbReference>
<sequence>MKKTLIIVFSLIAITALQAQNYYVYVAAESEDEVALVKFDGKKAETIKNIPVGIWPAENEGPHGITVGPEGKYWYLSLAHGNPYGTLYKYETGTDKAVGSVTLGLFPASMQVSAATGLLYCVNFNLHGDMVPSTVSVVDVESMTELTQITTGAMPHGSRLTPDGLKQYSVAMMSGELFEIDAISLKITKTLDLDEASKMAPEDHSMMDHSKMDMGKSKMNDEKKSMAGMDHSQMDHSKMDMGGMPAMKHSAFKPTWVSTHPTKNLVYVAGNGAAEVLEISTDTWKTTRKFKTDKGPYNIDISPDGKRMVVSYKTAAKTGVWDLESGKELARLDNSQKVTHGVAISSDSKFAFVSVEGIGDDPGMVDVIDLTTNRLIDTAYLGKQAGGIAFWKIER</sequence>
<keyword evidence="1" id="KW-0732">Signal</keyword>
<dbReference type="PANTHER" id="PTHR47197">
    <property type="entry name" value="PROTEIN NIRF"/>
    <property type="match status" value="1"/>
</dbReference>
<evidence type="ECO:0000256" key="1">
    <source>
        <dbReference type="SAM" id="SignalP"/>
    </source>
</evidence>
<feature type="signal peptide" evidence="1">
    <location>
        <begin position="1"/>
        <end position="19"/>
    </location>
</feature>
<dbReference type="PATRIC" id="fig|1566026.4.peg.3399"/>
<accession>A0A0L8ALW8</accession>
<name>A0A0L8ALW8_9BACT</name>
<dbReference type="Gene3D" id="2.130.10.10">
    <property type="entry name" value="YVTN repeat-like/Quinoprotein amine dehydrogenase"/>
    <property type="match status" value="2"/>
</dbReference>
<dbReference type="EMBL" id="JSVA01000008">
    <property type="protein sequence ID" value="KOF03207.1"/>
    <property type="molecule type" value="Genomic_DNA"/>
</dbReference>
<keyword evidence="3" id="KW-1185">Reference proteome</keyword>
<dbReference type="Proteomes" id="UP000036908">
    <property type="component" value="Unassembled WGS sequence"/>
</dbReference>
<gene>
    <name evidence="2" type="ORF">OB69_07825</name>
</gene>
<dbReference type="InterPro" id="IPR015943">
    <property type="entry name" value="WD40/YVTN_repeat-like_dom_sf"/>
</dbReference>
<protein>
    <recommendedName>
        <fullName evidence="4">DNA-binding beta-propeller fold protein YncE</fullName>
    </recommendedName>
</protein>
<feature type="chain" id="PRO_5005580555" description="DNA-binding beta-propeller fold protein YncE" evidence="1">
    <location>
        <begin position="20"/>
        <end position="395"/>
    </location>
</feature>